<dbReference type="Proteomes" id="UP000078389">
    <property type="component" value="Unassembled WGS sequence"/>
</dbReference>
<dbReference type="Gene3D" id="3.30.1360.200">
    <property type="match status" value="1"/>
</dbReference>
<reference evidence="3 4" key="1">
    <citation type="submission" date="2016-03" db="EMBL/GenBank/DDBJ databases">
        <title>Genome sequencing of Devosia sp. S37.</title>
        <authorList>
            <person name="Mohd Nor M."/>
        </authorList>
    </citation>
    <scope>NUCLEOTIDE SEQUENCE [LARGE SCALE GENOMIC DNA]</scope>
    <source>
        <strain evidence="3 4">S37</strain>
    </source>
</reference>
<keyword evidence="1" id="KW-0732">Signal</keyword>
<protein>
    <recommendedName>
        <fullName evidence="2">SecDF P1 head subdomain domain-containing protein</fullName>
    </recommendedName>
</protein>
<dbReference type="STRING" id="1770058.A3840_11060"/>
<dbReference type="AlphaFoldDB" id="A0A178HWB8"/>
<dbReference type="EMBL" id="LVVY01000086">
    <property type="protein sequence ID" value="OAM77162.1"/>
    <property type="molecule type" value="Genomic_DNA"/>
</dbReference>
<gene>
    <name evidence="3" type="ORF">A3840_11060</name>
</gene>
<evidence type="ECO:0000256" key="1">
    <source>
        <dbReference type="SAM" id="SignalP"/>
    </source>
</evidence>
<dbReference type="Pfam" id="PF22599">
    <property type="entry name" value="SecDF_P1_head"/>
    <property type="match status" value="1"/>
</dbReference>
<accession>A0A178HWB8</accession>
<feature type="domain" description="SecDF P1 head subdomain" evidence="2">
    <location>
        <begin position="31"/>
        <end position="112"/>
    </location>
</feature>
<feature type="signal peptide" evidence="1">
    <location>
        <begin position="1"/>
        <end position="23"/>
    </location>
</feature>
<comment type="caution">
    <text evidence="3">The sequence shown here is derived from an EMBL/GenBank/DDBJ whole genome shotgun (WGS) entry which is preliminary data.</text>
</comment>
<feature type="chain" id="PRO_5008088290" description="SecDF P1 head subdomain domain-containing protein" evidence="1">
    <location>
        <begin position="24"/>
        <end position="126"/>
    </location>
</feature>
<proteinExistence type="predicted"/>
<evidence type="ECO:0000313" key="3">
    <source>
        <dbReference type="EMBL" id="OAM77162.1"/>
    </source>
</evidence>
<organism evidence="3 4">
    <name type="scientific">Devosia elaeis</name>
    <dbReference type="NCBI Taxonomy" id="1770058"/>
    <lineage>
        <taxon>Bacteria</taxon>
        <taxon>Pseudomonadati</taxon>
        <taxon>Pseudomonadota</taxon>
        <taxon>Alphaproteobacteria</taxon>
        <taxon>Hyphomicrobiales</taxon>
        <taxon>Devosiaceae</taxon>
        <taxon>Devosia</taxon>
    </lineage>
</organism>
<keyword evidence="4" id="KW-1185">Reference proteome</keyword>
<evidence type="ECO:0000313" key="4">
    <source>
        <dbReference type="Proteomes" id="UP000078389"/>
    </source>
</evidence>
<evidence type="ECO:0000259" key="2">
    <source>
        <dbReference type="Pfam" id="PF22599"/>
    </source>
</evidence>
<dbReference type="InterPro" id="IPR054384">
    <property type="entry name" value="SecDF_P1_head"/>
</dbReference>
<name>A0A178HWB8_9HYPH</name>
<sequence length="126" mass="13607">MISMRRFLLALLAGLLLTIGAMAAEPMAIAVESAEAGLDEFTGQPLVNVRWSAEGQRAFALFTADHVGKRVDLMVGKEVVTSPVVQTVLDMRDIQITGLVSLAEARDIAGRLTGKKARLFVRLARD</sequence>